<reference evidence="1 2" key="1">
    <citation type="submission" date="2024-02" db="EMBL/GenBank/DDBJ databases">
        <title>Draft genome sequence of Collimonas sp. strain H4R21, an effective mineral-weathering bacterial strain isolated from the beech rhizosphere.</title>
        <authorList>
            <person name="Morin E."/>
            <person name="Uroz S."/>
            <person name="Leveau J.H.J."/>
            <person name="Kumar R."/>
            <person name="Rey M.W."/>
            <person name="Pham J."/>
        </authorList>
    </citation>
    <scope>NUCLEOTIDE SEQUENCE [LARGE SCALE GENOMIC DNA]</scope>
    <source>
        <strain evidence="1 2">H4R21</strain>
    </source>
</reference>
<evidence type="ECO:0000313" key="1">
    <source>
        <dbReference type="EMBL" id="MEM4990025.1"/>
    </source>
</evidence>
<dbReference type="Proteomes" id="UP001495910">
    <property type="component" value="Unassembled WGS sequence"/>
</dbReference>
<keyword evidence="2" id="KW-1185">Reference proteome</keyword>
<accession>A0ABU9Q188</accession>
<proteinExistence type="predicted"/>
<evidence type="ECO:0000313" key="2">
    <source>
        <dbReference type="Proteomes" id="UP001495910"/>
    </source>
</evidence>
<dbReference type="RefSeq" id="WP_342831166.1">
    <property type="nucleotide sequence ID" value="NZ_JBANDC010000019.1"/>
</dbReference>
<dbReference type="EMBL" id="JBANDC010000019">
    <property type="protein sequence ID" value="MEM4990025.1"/>
    <property type="molecule type" value="Genomic_DNA"/>
</dbReference>
<organism evidence="1 2">
    <name type="scientific">Collimonas rhizosphaerae</name>
    <dbReference type="NCBI Taxonomy" id="3126357"/>
    <lineage>
        <taxon>Bacteria</taxon>
        <taxon>Pseudomonadati</taxon>
        <taxon>Pseudomonadota</taxon>
        <taxon>Betaproteobacteria</taxon>
        <taxon>Burkholderiales</taxon>
        <taxon>Oxalobacteraceae</taxon>
        <taxon>Collimonas</taxon>
    </lineage>
</organism>
<protein>
    <submittedName>
        <fullName evidence="1">Uncharacterized protein</fullName>
    </submittedName>
</protein>
<name>A0ABU9Q188_9BURK</name>
<sequence length="103" mass="11340">MYMAMMCLKKRSVDNGRIRASSDPWRQRSPAGSLDMDDPVLMQAHALKIIVCRGGKPASAIEAMIDIDQTHRRRLARRPLAGFRRLLDPASLGAAVLLPALSS</sequence>
<comment type="caution">
    <text evidence="1">The sequence shown here is derived from an EMBL/GenBank/DDBJ whole genome shotgun (WGS) entry which is preliminary data.</text>
</comment>
<gene>
    <name evidence="1" type="ORF">V8G57_21735</name>
</gene>